<evidence type="ECO:0000313" key="3">
    <source>
        <dbReference type="EMBL" id="KAA4025824.1"/>
    </source>
</evidence>
<evidence type="ECO:0000256" key="1">
    <source>
        <dbReference type="SAM" id="SignalP"/>
    </source>
</evidence>
<dbReference type="InterPro" id="IPR033985">
    <property type="entry name" value="SusD-like_N"/>
</dbReference>
<feature type="chain" id="PRO_5024971042" evidence="1">
    <location>
        <begin position="21"/>
        <end position="221"/>
    </location>
</feature>
<gene>
    <name evidence="3" type="ORF">F3D60_20525</name>
</gene>
<dbReference type="InterPro" id="IPR011990">
    <property type="entry name" value="TPR-like_helical_dom_sf"/>
</dbReference>
<comment type="caution">
    <text evidence="3">The sequence shown here is derived from an EMBL/GenBank/DDBJ whole genome shotgun (WGS) entry which is preliminary data.</text>
</comment>
<keyword evidence="1" id="KW-0732">Signal</keyword>
<organism evidence="3">
    <name type="scientific">Bacteroides ovatus</name>
    <dbReference type="NCBI Taxonomy" id="28116"/>
    <lineage>
        <taxon>Bacteria</taxon>
        <taxon>Pseudomonadati</taxon>
        <taxon>Bacteroidota</taxon>
        <taxon>Bacteroidia</taxon>
        <taxon>Bacteroidales</taxon>
        <taxon>Bacteroidaceae</taxon>
        <taxon>Bacteroides</taxon>
    </lineage>
</organism>
<dbReference type="AlphaFoldDB" id="A0A641RZK2"/>
<dbReference type="Gene3D" id="1.25.40.390">
    <property type="match status" value="1"/>
</dbReference>
<reference evidence="3" key="1">
    <citation type="journal article" date="2019" name="Nat. Med.">
        <title>A library of human gut bacterial isolates paired with longitudinal multiomics data enables mechanistic microbiome research.</title>
        <authorList>
            <person name="Poyet M."/>
            <person name="Groussin M."/>
            <person name="Gibbons S.M."/>
            <person name="Avila-Pacheco J."/>
            <person name="Jiang X."/>
            <person name="Kearney S.M."/>
            <person name="Perrotta A.R."/>
            <person name="Berdy B."/>
            <person name="Zhao S."/>
            <person name="Lieberman T.D."/>
            <person name="Swanson P.K."/>
            <person name="Smith M."/>
            <person name="Roesemann S."/>
            <person name="Alexander J.E."/>
            <person name="Rich S.A."/>
            <person name="Livny J."/>
            <person name="Vlamakis H."/>
            <person name="Clish C."/>
            <person name="Bullock K."/>
            <person name="Deik A."/>
            <person name="Scott J."/>
            <person name="Pierce K.A."/>
            <person name="Xavier R.J."/>
            <person name="Alm E.J."/>
        </authorList>
    </citation>
    <scope>NUCLEOTIDE SEQUENCE</scope>
    <source>
        <strain evidence="3">BIOML-A147</strain>
    </source>
</reference>
<dbReference type="Pfam" id="PF14322">
    <property type="entry name" value="SusD-like_3"/>
    <property type="match status" value="1"/>
</dbReference>
<dbReference type="EMBL" id="VWKO01000181">
    <property type="protein sequence ID" value="KAA4025824.1"/>
    <property type="molecule type" value="Genomic_DNA"/>
</dbReference>
<dbReference type="SUPFAM" id="SSF48452">
    <property type="entry name" value="TPR-like"/>
    <property type="match status" value="1"/>
</dbReference>
<feature type="non-terminal residue" evidence="3">
    <location>
        <position position="221"/>
    </location>
</feature>
<evidence type="ECO:0000259" key="2">
    <source>
        <dbReference type="Pfam" id="PF14322"/>
    </source>
</evidence>
<dbReference type="PROSITE" id="PS51257">
    <property type="entry name" value="PROKAR_LIPOPROTEIN"/>
    <property type="match status" value="1"/>
</dbReference>
<name>A0A641RZK2_BACOV</name>
<protein>
    <submittedName>
        <fullName evidence="3">RagB/SusD family nutrient uptake outer membrane protein</fullName>
    </submittedName>
</protein>
<accession>A0A641RZK2</accession>
<feature type="signal peptide" evidence="1">
    <location>
        <begin position="1"/>
        <end position="20"/>
    </location>
</feature>
<feature type="domain" description="SusD-like N-terminal" evidence="2">
    <location>
        <begin position="103"/>
        <end position="221"/>
    </location>
</feature>
<proteinExistence type="predicted"/>
<sequence>MKKIYILLIAIFAISSTSCSDYLDSDYIFEDRETIDKVFTDYKKTEQWLAQAYTYLLGQCCDVASKRNTPFVFDDCMYYGDDDVTVDATKGGALSYNKFREGAYDENTFQDTWNRCYNGIRQASIFIQYADMSIEHSAEEIIDLKAQARFVRAYYYWLLLRKYGPIPLVPDEGFDYNQSYEDLELPRNTYDECVDYIAKEMVLAAQGLPLKRDQLSITRPT</sequence>